<feature type="transmembrane region" description="Helical" evidence="8">
    <location>
        <begin position="162"/>
        <end position="184"/>
    </location>
</feature>
<evidence type="ECO:0000256" key="7">
    <source>
        <dbReference type="ARBA" id="ARBA00023136"/>
    </source>
</evidence>
<protein>
    <submittedName>
        <fullName evidence="9">Predicted PurR-regulated permease PerM</fullName>
    </submittedName>
</protein>
<accession>A0A7Z7N6K4</accession>
<evidence type="ECO:0000256" key="2">
    <source>
        <dbReference type="ARBA" id="ARBA00009773"/>
    </source>
</evidence>
<dbReference type="RefSeq" id="WP_062640415.1">
    <property type="nucleotide sequence ID" value="NZ_FCOG02000082.1"/>
</dbReference>
<keyword evidence="3" id="KW-0813">Transport</keyword>
<organism evidence="9 10">
    <name type="scientific">Caballeronia arationis</name>
    <dbReference type="NCBI Taxonomy" id="1777142"/>
    <lineage>
        <taxon>Bacteria</taxon>
        <taxon>Pseudomonadati</taxon>
        <taxon>Pseudomonadota</taxon>
        <taxon>Betaproteobacteria</taxon>
        <taxon>Burkholderiales</taxon>
        <taxon>Burkholderiaceae</taxon>
        <taxon>Caballeronia</taxon>
    </lineage>
</organism>
<feature type="transmembrane region" description="Helical" evidence="8">
    <location>
        <begin position="18"/>
        <end position="36"/>
    </location>
</feature>
<evidence type="ECO:0000256" key="1">
    <source>
        <dbReference type="ARBA" id="ARBA00004651"/>
    </source>
</evidence>
<evidence type="ECO:0000256" key="6">
    <source>
        <dbReference type="ARBA" id="ARBA00022989"/>
    </source>
</evidence>
<dbReference type="Proteomes" id="UP000219522">
    <property type="component" value="Unassembled WGS sequence"/>
</dbReference>
<evidence type="ECO:0000256" key="4">
    <source>
        <dbReference type="ARBA" id="ARBA00022475"/>
    </source>
</evidence>
<dbReference type="PANTHER" id="PTHR21716">
    <property type="entry name" value="TRANSMEMBRANE PROTEIN"/>
    <property type="match status" value="1"/>
</dbReference>
<feature type="transmembrane region" description="Helical" evidence="8">
    <location>
        <begin position="318"/>
        <end position="343"/>
    </location>
</feature>
<dbReference type="EMBL" id="OCSU01000003">
    <property type="protein sequence ID" value="SOE88885.1"/>
    <property type="molecule type" value="Genomic_DNA"/>
</dbReference>
<gene>
    <name evidence="9" type="ORF">SAMN05446927_7511</name>
</gene>
<dbReference type="PANTHER" id="PTHR21716:SF67">
    <property type="entry name" value="TRANSPORT PROTEIN YDIK-RELATED"/>
    <property type="match status" value="1"/>
</dbReference>
<evidence type="ECO:0000256" key="8">
    <source>
        <dbReference type="SAM" id="Phobius"/>
    </source>
</evidence>
<dbReference type="OrthoDB" id="106838at2"/>
<evidence type="ECO:0000313" key="9">
    <source>
        <dbReference type="EMBL" id="SOE88885.1"/>
    </source>
</evidence>
<dbReference type="Pfam" id="PF01594">
    <property type="entry name" value="AI-2E_transport"/>
    <property type="match status" value="1"/>
</dbReference>
<feature type="transmembrane region" description="Helical" evidence="8">
    <location>
        <begin position="72"/>
        <end position="90"/>
    </location>
</feature>
<keyword evidence="6 8" id="KW-1133">Transmembrane helix</keyword>
<evidence type="ECO:0000256" key="3">
    <source>
        <dbReference type="ARBA" id="ARBA00022448"/>
    </source>
</evidence>
<evidence type="ECO:0000313" key="10">
    <source>
        <dbReference type="Proteomes" id="UP000219522"/>
    </source>
</evidence>
<dbReference type="AlphaFoldDB" id="A0A7Z7N6K4"/>
<dbReference type="InterPro" id="IPR002549">
    <property type="entry name" value="AI-2E-like"/>
</dbReference>
<name>A0A7Z7N6K4_9BURK</name>
<comment type="similarity">
    <text evidence="2">Belongs to the autoinducer-2 exporter (AI-2E) (TC 2.A.86) family.</text>
</comment>
<reference evidence="9 10" key="1">
    <citation type="submission" date="2017-09" db="EMBL/GenBank/DDBJ databases">
        <authorList>
            <person name="Varghese N."/>
            <person name="Submissions S."/>
        </authorList>
    </citation>
    <scope>NUCLEOTIDE SEQUENCE [LARGE SCALE GENOMIC DNA]</scope>
    <source>
        <strain evidence="9 10">OK806</strain>
    </source>
</reference>
<sequence length="375" mass="39757">MLFTPTSDKAFSRGLLDVFIRAGLITALVIFCFEIFRPFFDLVVWSLILATTIYPLQVALRRRLGNRHGRTAALIVVLALGVVMTPTYLLGNAVVDSVENAVTVVRGGNFHVPPPAEAVAAWPIVGKRVYELWMHAATDLTGLLQRFSPQIRGFSLAFLSKLAGLGMSMLVFVAALIVAGVVMAHGEEGKASALKIASRIFGPDRGPRITGLCTTTIRAVALGVVGIAFIQMLLIGAGFIVMGIPAAGLLTLAILLLGIMQLPATIVTLPVIGFVFYMQGASVASIVFAIYVFVAGLVDNVLKPLLLGRGVDVPMPVVLIGALGGMISGGVIGLFIGPVALAVGYRLFWLWVEDPQGDAADVQGNRLQGVRAENR</sequence>
<comment type="caution">
    <text evidence="9">The sequence shown here is derived from an EMBL/GenBank/DDBJ whole genome shotgun (WGS) entry which is preliminary data.</text>
</comment>
<dbReference type="GO" id="GO:0005886">
    <property type="term" value="C:plasma membrane"/>
    <property type="evidence" value="ECO:0007669"/>
    <property type="project" value="UniProtKB-SubCell"/>
</dbReference>
<comment type="subcellular location">
    <subcellularLocation>
        <location evidence="1">Cell membrane</location>
        <topology evidence="1">Multi-pass membrane protein</topology>
    </subcellularLocation>
</comment>
<feature type="transmembrane region" description="Helical" evidence="8">
    <location>
        <begin position="42"/>
        <end position="60"/>
    </location>
</feature>
<proteinExistence type="inferred from homology"/>
<keyword evidence="7 8" id="KW-0472">Membrane</keyword>
<keyword evidence="4" id="KW-1003">Cell membrane</keyword>
<keyword evidence="5 8" id="KW-0812">Transmembrane</keyword>
<keyword evidence="10" id="KW-1185">Reference proteome</keyword>
<feature type="transmembrane region" description="Helical" evidence="8">
    <location>
        <begin position="271"/>
        <end position="298"/>
    </location>
</feature>
<evidence type="ECO:0000256" key="5">
    <source>
        <dbReference type="ARBA" id="ARBA00022692"/>
    </source>
</evidence>